<sequence length="224" mass="23231">MTRTSGGRLAAAIIVGLAVLPLSGCLYAQIPEHPPTDQDPITTDEPIDEPTDEPADGLPSSMSFDDGADVPSTAYIEWADGFFADDGWKITKPDDGNGGWAYGTIDDVCIAQFWQGDISSLPLVDGDDSASSDAVLAYVLGDSTTAADITPLAGTVQLGYGAGGAPSLDARQVVGADDGRDWYITARAFTATGYGVYLITDCTGGDIAATFSEIVEKNPVVITP</sequence>
<dbReference type="OrthoDB" id="5073374at2"/>
<gene>
    <name evidence="2" type="ORF">RS84_01557</name>
</gene>
<dbReference type="EMBL" id="JYJB01000008">
    <property type="protein sequence ID" value="KJL47929.1"/>
    <property type="molecule type" value="Genomic_DNA"/>
</dbReference>
<organism evidence="2 3">
    <name type="scientific">Microbacterium hydrocarbonoxydans</name>
    <dbReference type="NCBI Taxonomy" id="273678"/>
    <lineage>
        <taxon>Bacteria</taxon>
        <taxon>Bacillati</taxon>
        <taxon>Actinomycetota</taxon>
        <taxon>Actinomycetes</taxon>
        <taxon>Micrococcales</taxon>
        <taxon>Microbacteriaceae</taxon>
        <taxon>Microbacterium</taxon>
    </lineage>
</organism>
<evidence type="ECO:0000313" key="2">
    <source>
        <dbReference type="EMBL" id="KJL47929.1"/>
    </source>
</evidence>
<keyword evidence="3" id="KW-1185">Reference proteome</keyword>
<evidence type="ECO:0000256" key="1">
    <source>
        <dbReference type="SAM" id="MobiDB-lite"/>
    </source>
</evidence>
<dbReference type="STRING" id="273678.RS84_01557"/>
<dbReference type="RefSeq" id="WP_045257200.1">
    <property type="nucleotide sequence ID" value="NZ_CP158847.1"/>
</dbReference>
<protein>
    <submittedName>
        <fullName evidence="2">Uncharacterized protein</fullName>
    </submittedName>
</protein>
<accession>A0A0M2HTW4</accession>
<feature type="region of interest" description="Disordered" evidence="1">
    <location>
        <begin position="30"/>
        <end position="64"/>
    </location>
</feature>
<name>A0A0M2HTW4_9MICO</name>
<evidence type="ECO:0000313" key="3">
    <source>
        <dbReference type="Proteomes" id="UP000033900"/>
    </source>
</evidence>
<dbReference type="Proteomes" id="UP000033900">
    <property type="component" value="Unassembled WGS sequence"/>
</dbReference>
<dbReference type="PATRIC" id="fig|273678.4.peg.1555"/>
<comment type="caution">
    <text evidence="2">The sequence shown here is derived from an EMBL/GenBank/DDBJ whole genome shotgun (WGS) entry which is preliminary data.</text>
</comment>
<dbReference type="AlphaFoldDB" id="A0A0M2HTW4"/>
<reference evidence="2 3" key="1">
    <citation type="submission" date="2015-02" db="EMBL/GenBank/DDBJ databases">
        <title>Draft genome sequences of ten Microbacterium spp. with emphasis on heavy metal contaminated environments.</title>
        <authorList>
            <person name="Corretto E."/>
        </authorList>
    </citation>
    <scope>NUCLEOTIDE SEQUENCE [LARGE SCALE GENOMIC DNA]</scope>
    <source>
        <strain evidence="2 3">SA35</strain>
    </source>
</reference>
<proteinExistence type="predicted"/>
<feature type="compositionally biased region" description="Acidic residues" evidence="1">
    <location>
        <begin position="45"/>
        <end position="55"/>
    </location>
</feature>